<dbReference type="EMBL" id="JAQSIP010000003">
    <property type="protein sequence ID" value="MDD0838749.1"/>
    <property type="molecule type" value="Genomic_DNA"/>
</dbReference>
<evidence type="ECO:0000313" key="2">
    <source>
        <dbReference type="EMBL" id="MDD0838749.1"/>
    </source>
</evidence>
<dbReference type="SUPFAM" id="SSF52540">
    <property type="entry name" value="P-loop containing nucleoside triphosphate hydrolases"/>
    <property type="match status" value="1"/>
</dbReference>
<sequence>MTVQHNAAFDRLVAELQSLGAAAQQSPTQDADYQRFVQRFPAAKLIDLSMDGYCVGKGDGASFCWWLEQGLKAVLGSYSPGTSRGHILYFAKDGTVYKPRKLADLNDAEALRYTLKVHAAIASADPTQDLRWVDDDAQIYQRAGVAPRVTMGEGRKLRLLAAYLPDAVLPISSSDHLAHFLRVLGCPVADIPPAHQPVARMLKLIAYFEAAREVCPGITPPGFMKALYAPTLGLAPPRDVDEVLKRFAAVPQLADRLQAAGQTEAFCQLVSALRESDLDWWVTQNHTIHAGRSDDPKVWTATKVLVMECTPQGVRARLHQPAVVPTSAVDDTLATSPTPPAADGSAGIADGAIPWQLLDADVAARLADGAAADPRVPALQSREACWPDDYDGSETTLSVVLSQGAIRHGYIKVPKLQALFAPECIAPDEKATPQRKFTLALPNGESIQTWVLANRHRLRERFGGMFGSAQLKAGDRAVIHKESDGDYRLSFQRQDSTTTSASSAAITAVPIEPLSPKDRPMNEPLNQILYGPPGTGKTYATIDAALKILDRPFWEQNQSPEKRKVLKDRFDALVKEHRVRFVTFHQSFSYEDFVEGIRATVPLDDDEAVTAVHYEVQPGVFLQTCRDAKRDRQLDDSLGVREGAKVWKLSIEEASGAGETRQYCLTHGEARIGWDVAGDLNDTDLNDPALKLGTNEKHSLTDFGKNITPGDVVVCLATKTTISAVGVVTGDYEYNPQVPAGVRSDYVHKLPVKWLATGLDFNILELNRGVQLTLKAVYHLWRIQWPDLLAALRHQGITFQTTATPSNAAAEPYVLIIDEINRGNIARIFGELITLIEPSKRAGADEALEVVLPYSKTPFSVPPNVYLIGTMNTADRSLTGLDVALRRRFVFQEMPPRPDLLDDVTVPGVDDVTVGQMLRTMNQRIEALLDRDHCLGHAYFMPLRTTATLAQLGSIFRNQVLPLLQEYFFDDWQRIQWVLNDHRKKAKEHQFVQSDSVDIAKLLGPDVNVARSPQNWRINPGAFDLPQSYQGIVQSTPAGNSEDVNLA</sequence>
<evidence type="ECO:0000313" key="3">
    <source>
        <dbReference type="Proteomes" id="UP001528673"/>
    </source>
</evidence>
<accession>A0ABT5MZJ5</accession>
<dbReference type="InterPro" id="IPR052934">
    <property type="entry name" value="Methyl-DNA_Rec/Restrict_Enz"/>
</dbReference>
<dbReference type="Gene3D" id="3.40.50.300">
    <property type="entry name" value="P-loop containing nucleotide triphosphate hydrolases"/>
    <property type="match status" value="1"/>
</dbReference>
<name>A0ABT5MZJ5_9BURK</name>
<feature type="domain" description="ATPase dynein-related AAA" evidence="1">
    <location>
        <begin position="807"/>
        <end position="889"/>
    </location>
</feature>
<dbReference type="Pfam" id="PF07728">
    <property type="entry name" value="AAA_5"/>
    <property type="match status" value="1"/>
</dbReference>
<gene>
    <name evidence="2" type="ORF">PSQ40_09225</name>
</gene>
<dbReference type="PANTHER" id="PTHR37291:SF1">
    <property type="entry name" value="TYPE IV METHYL-DIRECTED RESTRICTION ENZYME ECOKMCRB SUBUNIT"/>
    <property type="match status" value="1"/>
</dbReference>
<dbReference type="RefSeq" id="WP_273951067.1">
    <property type="nucleotide sequence ID" value="NZ_JAQSIP010000003.1"/>
</dbReference>
<protein>
    <submittedName>
        <fullName evidence="2">AAA family ATPase</fullName>
    </submittedName>
</protein>
<dbReference type="Proteomes" id="UP001528673">
    <property type="component" value="Unassembled WGS sequence"/>
</dbReference>
<evidence type="ECO:0000259" key="1">
    <source>
        <dbReference type="Pfam" id="PF07728"/>
    </source>
</evidence>
<keyword evidence="3" id="KW-1185">Reference proteome</keyword>
<comment type="caution">
    <text evidence="2">The sequence shown here is derived from an EMBL/GenBank/DDBJ whole genome shotgun (WGS) entry which is preliminary data.</text>
</comment>
<proteinExistence type="predicted"/>
<organism evidence="2 3">
    <name type="scientific">Curvibacter cyanobacteriorum</name>
    <dbReference type="NCBI Taxonomy" id="3026422"/>
    <lineage>
        <taxon>Bacteria</taxon>
        <taxon>Pseudomonadati</taxon>
        <taxon>Pseudomonadota</taxon>
        <taxon>Betaproteobacteria</taxon>
        <taxon>Burkholderiales</taxon>
        <taxon>Comamonadaceae</taxon>
        <taxon>Curvibacter</taxon>
    </lineage>
</organism>
<dbReference type="PANTHER" id="PTHR37291">
    <property type="entry name" value="5-METHYLCYTOSINE-SPECIFIC RESTRICTION ENZYME B"/>
    <property type="match status" value="1"/>
</dbReference>
<dbReference type="InterPro" id="IPR011704">
    <property type="entry name" value="ATPase_dyneun-rel_AAA"/>
</dbReference>
<reference evidence="2 3" key="1">
    <citation type="submission" date="2023-02" db="EMBL/GenBank/DDBJ databases">
        <title>Bacterial whole genomic sequence of Curvibacter sp. HBC61.</title>
        <authorList>
            <person name="Le V."/>
            <person name="Ko S.-R."/>
            <person name="Ahn C.-Y."/>
            <person name="Oh H.-M."/>
        </authorList>
    </citation>
    <scope>NUCLEOTIDE SEQUENCE [LARGE SCALE GENOMIC DNA]</scope>
    <source>
        <strain evidence="2 3">HBC61</strain>
    </source>
</reference>
<dbReference type="InterPro" id="IPR027417">
    <property type="entry name" value="P-loop_NTPase"/>
</dbReference>